<organism evidence="2 3">
    <name type="scientific">Litomosoides sigmodontis</name>
    <name type="common">Filarial nematode worm</name>
    <dbReference type="NCBI Taxonomy" id="42156"/>
    <lineage>
        <taxon>Eukaryota</taxon>
        <taxon>Metazoa</taxon>
        <taxon>Ecdysozoa</taxon>
        <taxon>Nematoda</taxon>
        <taxon>Chromadorea</taxon>
        <taxon>Rhabditida</taxon>
        <taxon>Spirurina</taxon>
        <taxon>Spiruromorpha</taxon>
        <taxon>Filarioidea</taxon>
        <taxon>Onchocercidae</taxon>
        <taxon>Litomosoides</taxon>
    </lineage>
</organism>
<feature type="domain" description="FKBP12-rapamycin binding" evidence="1">
    <location>
        <begin position="11"/>
        <end position="48"/>
    </location>
</feature>
<dbReference type="AlphaFoldDB" id="A0A3P7JQB0"/>
<dbReference type="Pfam" id="PF08771">
    <property type="entry name" value="FRB_dom"/>
    <property type="match status" value="1"/>
</dbReference>
<reference evidence="2 3" key="1">
    <citation type="submission" date="2018-08" db="EMBL/GenBank/DDBJ databases">
        <authorList>
            <person name="Laetsch R D."/>
            <person name="Stevens L."/>
            <person name="Kumar S."/>
            <person name="Blaxter L. M."/>
        </authorList>
    </citation>
    <scope>NUCLEOTIDE SEQUENCE [LARGE SCALE GENOMIC DNA]</scope>
</reference>
<dbReference type="STRING" id="42156.A0A3P7JQB0"/>
<dbReference type="InterPro" id="IPR009076">
    <property type="entry name" value="FRB_dom"/>
</dbReference>
<evidence type="ECO:0000259" key="1">
    <source>
        <dbReference type="Pfam" id="PF08771"/>
    </source>
</evidence>
<dbReference type="GO" id="GO:0044877">
    <property type="term" value="F:protein-containing complex binding"/>
    <property type="evidence" value="ECO:0007669"/>
    <property type="project" value="InterPro"/>
</dbReference>
<evidence type="ECO:0000313" key="2">
    <source>
        <dbReference type="EMBL" id="VDM93134.1"/>
    </source>
</evidence>
<name>A0A3P7JQB0_LITSI</name>
<proteinExistence type="predicted"/>
<dbReference type="Proteomes" id="UP000277928">
    <property type="component" value="Unassembled WGS sequence"/>
</dbReference>
<keyword evidence="3" id="KW-1185">Reference proteome</keyword>
<gene>
    <name evidence="2" type="ORF">NLS_LOCUS10062</name>
</gene>
<sequence>MTFSKYAKAHSHAPIHDKNVKAMFDLLDPLHNMIDRGATTLKEQSFKQ</sequence>
<dbReference type="OMA" id="YCAVFKK"/>
<dbReference type="OrthoDB" id="2250022at2759"/>
<protein>
    <recommendedName>
        <fullName evidence="1">FKBP12-rapamycin binding domain-containing protein</fullName>
    </recommendedName>
</protein>
<dbReference type="Gene3D" id="1.20.120.150">
    <property type="entry name" value="FKBP12-rapamycin binding domain"/>
    <property type="match status" value="1"/>
</dbReference>
<dbReference type="SUPFAM" id="SSF47212">
    <property type="entry name" value="FKBP12-rapamycin-binding domain of FKBP-rapamycin-associated protein (FRAP)"/>
    <property type="match status" value="1"/>
</dbReference>
<dbReference type="EMBL" id="UYRX01002370">
    <property type="protein sequence ID" value="VDM93134.1"/>
    <property type="molecule type" value="Genomic_DNA"/>
</dbReference>
<dbReference type="InterPro" id="IPR036738">
    <property type="entry name" value="FRB_sf"/>
</dbReference>
<evidence type="ECO:0000313" key="3">
    <source>
        <dbReference type="Proteomes" id="UP000277928"/>
    </source>
</evidence>
<accession>A0A3P7JQB0</accession>
<feature type="non-terminal residue" evidence="2">
    <location>
        <position position="48"/>
    </location>
</feature>